<feature type="compositionally biased region" description="Basic and acidic residues" evidence="1">
    <location>
        <begin position="22"/>
        <end position="31"/>
    </location>
</feature>
<dbReference type="InParanoid" id="M1DM87"/>
<reference evidence="2" key="2">
    <citation type="submission" date="2015-06" db="UniProtKB">
        <authorList>
            <consortium name="EnsemblPlants"/>
        </authorList>
    </citation>
    <scope>IDENTIFICATION</scope>
    <source>
        <strain evidence="2">DM1-3 516 R44</strain>
    </source>
</reference>
<dbReference type="Gramene" id="PGSC0003DMT400091276">
    <property type="protein sequence ID" value="PGSC0003DMT400091276"/>
    <property type="gene ID" value="PGSC0003DMG400040847"/>
</dbReference>
<evidence type="ECO:0000313" key="2">
    <source>
        <dbReference type="EnsemblPlants" id="PGSC0003DMT400091276"/>
    </source>
</evidence>
<dbReference type="PaxDb" id="4113-PGSC0003DMT400091276"/>
<accession>M1DM87</accession>
<dbReference type="AlphaFoldDB" id="M1DM87"/>
<proteinExistence type="predicted"/>
<dbReference type="Proteomes" id="UP000011115">
    <property type="component" value="Unassembled WGS sequence"/>
</dbReference>
<evidence type="ECO:0000313" key="3">
    <source>
        <dbReference type="Proteomes" id="UP000011115"/>
    </source>
</evidence>
<feature type="region of interest" description="Disordered" evidence="1">
    <location>
        <begin position="1"/>
        <end position="33"/>
    </location>
</feature>
<reference evidence="3" key="1">
    <citation type="journal article" date="2011" name="Nature">
        <title>Genome sequence and analysis of the tuber crop potato.</title>
        <authorList>
            <consortium name="The Potato Genome Sequencing Consortium"/>
        </authorList>
    </citation>
    <scope>NUCLEOTIDE SEQUENCE [LARGE SCALE GENOMIC DNA]</scope>
    <source>
        <strain evidence="3">cv. DM1-3 516 R44</strain>
    </source>
</reference>
<dbReference type="HOGENOM" id="CLU_2502350_0_0_1"/>
<sequence length="86" mass="9466">MSSPLGPKASSRRLSRSLVHTTSRDGAREDEATPIQICLASLETNVLSPERTDEISGEKEQLAYRREVPQSCTMSPNDPKHDDVEG</sequence>
<dbReference type="EnsemblPlants" id="PGSC0003DMT400091276">
    <property type="protein sequence ID" value="PGSC0003DMT400091276"/>
    <property type="gene ID" value="PGSC0003DMG400040847"/>
</dbReference>
<feature type="region of interest" description="Disordered" evidence="1">
    <location>
        <begin position="49"/>
        <end position="86"/>
    </location>
</feature>
<keyword evidence="3" id="KW-1185">Reference proteome</keyword>
<protein>
    <submittedName>
        <fullName evidence="2">Uncharacterized protein</fullName>
    </submittedName>
</protein>
<evidence type="ECO:0000256" key="1">
    <source>
        <dbReference type="SAM" id="MobiDB-lite"/>
    </source>
</evidence>
<organism evidence="2 3">
    <name type="scientific">Solanum tuberosum</name>
    <name type="common">Potato</name>
    <dbReference type="NCBI Taxonomy" id="4113"/>
    <lineage>
        <taxon>Eukaryota</taxon>
        <taxon>Viridiplantae</taxon>
        <taxon>Streptophyta</taxon>
        <taxon>Embryophyta</taxon>
        <taxon>Tracheophyta</taxon>
        <taxon>Spermatophyta</taxon>
        <taxon>Magnoliopsida</taxon>
        <taxon>eudicotyledons</taxon>
        <taxon>Gunneridae</taxon>
        <taxon>Pentapetalae</taxon>
        <taxon>asterids</taxon>
        <taxon>lamiids</taxon>
        <taxon>Solanales</taxon>
        <taxon>Solanaceae</taxon>
        <taxon>Solanoideae</taxon>
        <taxon>Solaneae</taxon>
        <taxon>Solanum</taxon>
    </lineage>
</organism>
<feature type="compositionally biased region" description="Basic and acidic residues" evidence="1">
    <location>
        <begin position="50"/>
        <end position="68"/>
    </location>
</feature>
<name>M1DM87_SOLTU</name>